<feature type="compositionally biased region" description="Polar residues" evidence="7">
    <location>
        <begin position="28"/>
        <end position="53"/>
    </location>
</feature>
<keyword evidence="8" id="KW-1185">Reference proteome</keyword>
<evidence type="ECO:0000256" key="4">
    <source>
        <dbReference type="ARBA" id="ARBA00023163"/>
    </source>
</evidence>
<feature type="compositionally biased region" description="Polar residues" evidence="7">
    <location>
        <begin position="349"/>
        <end position="365"/>
    </location>
</feature>
<dbReference type="GO" id="GO:0000124">
    <property type="term" value="C:SAGA complex"/>
    <property type="evidence" value="ECO:0007669"/>
    <property type="project" value="UniProtKB-ARBA"/>
</dbReference>
<evidence type="ECO:0000256" key="3">
    <source>
        <dbReference type="ARBA" id="ARBA00023159"/>
    </source>
</evidence>
<dbReference type="InterPro" id="IPR009072">
    <property type="entry name" value="Histone-fold"/>
</dbReference>
<dbReference type="GO" id="GO:0046982">
    <property type="term" value="F:protein heterodimerization activity"/>
    <property type="evidence" value="ECO:0007669"/>
    <property type="project" value="InterPro"/>
</dbReference>
<sequence length="437" mass="48436">MTKPKVKQKKTEKSKESPASGAAVEPKSGQTPPAASPDTVPQQSTGGSSAKVSTQRVSFAAEIQSMMYALGDCRRPQLESAELIEDILRQQLISLLQRAADVCYMRNARFISIEDFIFLMRHDRDKLRRLLQFLHHRDQRQKLAKMMGTSGEDEELTPGDLDQKAFCRRQKISYDFLSTIDQSGELLSLLDNDEADPVKMERLERAEMRTRYMDSNTYKEFTEARQVNFSKKGSKFKEWLDYSSLEPKPNPFALEIMQYLAYETVAQLVELSFIVRRDMAAAPWDPLTKTSAPLCSNNLPSPGPFLGKSKPSPSSTPLQSPTSSPTSPNGKMVSPFLSSSGAGGAAMNVSLNSNSSDGSFQAQGDSKTSGHGGGLSKSKSKRKKKPSGSSLLALVQYRSIKPLHVREAYRRLQESSTPMAAFCKYTSHADKVKYLAC</sequence>
<keyword evidence="5" id="KW-0539">Nucleus</keyword>
<dbReference type="PANTHER" id="PTHR11380">
    <property type="entry name" value="TRANSCRIPTION INITIATION FACTOR TFIID/SUPT3-RELATED"/>
    <property type="match status" value="1"/>
</dbReference>
<comment type="subcellular location">
    <subcellularLocation>
        <location evidence="1">Nucleus</location>
    </subcellularLocation>
</comment>
<dbReference type="GO" id="GO:0006366">
    <property type="term" value="P:transcription by RNA polymerase II"/>
    <property type="evidence" value="ECO:0007669"/>
    <property type="project" value="InterPro"/>
</dbReference>
<evidence type="ECO:0000256" key="2">
    <source>
        <dbReference type="ARBA" id="ARBA00023015"/>
    </source>
</evidence>
<dbReference type="CTD" id="8464"/>
<dbReference type="GO" id="GO:0006357">
    <property type="term" value="P:regulation of transcription by RNA polymerase II"/>
    <property type="evidence" value="ECO:0007669"/>
    <property type="project" value="UniProtKB-ARBA"/>
</dbReference>
<dbReference type="PANTHER" id="PTHR11380:SF16">
    <property type="entry name" value="TRANSCRIPTION INITIATION PROTEIN SPT3 HOMOLOG"/>
    <property type="match status" value="1"/>
</dbReference>
<evidence type="ECO:0000313" key="9">
    <source>
        <dbReference type="RefSeq" id="XP_022089985.1"/>
    </source>
</evidence>
<proteinExistence type="inferred from homology"/>
<dbReference type="OMA" id="MHIREAY"/>
<dbReference type="Proteomes" id="UP000694845">
    <property type="component" value="Unplaced"/>
</dbReference>
<evidence type="ECO:0000256" key="6">
    <source>
        <dbReference type="ARBA" id="ARBA00061274"/>
    </source>
</evidence>
<name>A0A8B7YC94_ACAPL</name>
<dbReference type="InterPro" id="IPR003195">
    <property type="entry name" value="TFIID_TAF13"/>
</dbReference>
<feature type="region of interest" description="Disordered" evidence="7">
    <location>
        <begin position="1"/>
        <end position="53"/>
    </location>
</feature>
<keyword evidence="2" id="KW-0805">Transcription regulation</keyword>
<dbReference type="GO" id="GO:0003713">
    <property type="term" value="F:transcription coactivator activity"/>
    <property type="evidence" value="ECO:0007669"/>
    <property type="project" value="TreeGrafter"/>
</dbReference>
<feature type="compositionally biased region" description="Low complexity" evidence="7">
    <location>
        <begin position="309"/>
        <end position="328"/>
    </location>
</feature>
<dbReference type="Gene3D" id="1.10.20.10">
    <property type="entry name" value="Histone, subunit A"/>
    <property type="match status" value="1"/>
</dbReference>
<feature type="compositionally biased region" description="Polar residues" evidence="7">
    <location>
        <begin position="290"/>
        <end position="300"/>
    </location>
</feature>
<dbReference type="FunFam" id="1.10.20.10:FF:000023">
    <property type="entry name" value="transcription initiation protein SPT3 homolog"/>
    <property type="match status" value="1"/>
</dbReference>
<evidence type="ECO:0000256" key="5">
    <source>
        <dbReference type="ARBA" id="ARBA00023242"/>
    </source>
</evidence>
<reference evidence="9" key="1">
    <citation type="submission" date="2025-08" db="UniProtKB">
        <authorList>
            <consortium name="RefSeq"/>
        </authorList>
    </citation>
    <scope>IDENTIFICATION</scope>
</reference>
<comment type="similarity">
    <text evidence="6">Belongs to the SPT3 family.</text>
</comment>
<dbReference type="Pfam" id="PF02269">
    <property type="entry name" value="TFIID-18kDa"/>
    <property type="match status" value="1"/>
</dbReference>
<protein>
    <submittedName>
        <fullName evidence="9">Transcription initiation protein SPT3 homolog isoform X1</fullName>
    </submittedName>
</protein>
<dbReference type="GeneID" id="110978938"/>
<organism evidence="8 9">
    <name type="scientific">Acanthaster planci</name>
    <name type="common">Crown-of-thorns starfish</name>
    <dbReference type="NCBI Taxonomy" id="133434"/>
    <lineage>
        <taxon>Eukaryota</taxon>
        <taxon>Metazoa</taxon>
        <taxon>Echinodermata</taxon>
        <taxon>Eleutherozoa</taxon>
        <taxon>Asterozoa</taxon>
        <taxon>Asteroidea</taxon>
        <taxon>Valvatacea</taxon>
        <taxon>Valvatida</taxon>
        <taxon>Acanthasteridae</taxon>
        <taxon>Acanthaster</taxon>
    </lineage>
</organism>
<dbReference type="SUPFAM" id="SSF47113">
    <property type="entry name" value="Histone-fold"/>
    <property type="match status" value="1"/>
</dbReference>
<dbReference type="CDD" id="cd07978">
    <property type="entry name" value="HFD_TAF13"/>
    <property type="match status" value="1"/>
</dbReference>
<evidence type="ECO:0000256" key="7">
    <source>
        <dbReference type="SAM" id="MobiDB-lite"/>
    </source>
</evidence>
<dbReference type="AlphaFoldDB" id="A0A8B7YC94"/>
<keyword evidence="3" id="KW-0010">Activator</keyword>
<dbReference type="GO" id="GO:0005634">
    <property type="term" value="C:nucleus"/>
    <property type="evidence" value="ECO:0007669"/>
    <property type="project" value="UniProtKB-SubCell"/>
</dbReference>
<accession>A0A8B7YC94</accession>
<keyword evidence="4" id="KW-0804">Transcription</keyword>
<gene>
    <name evidence="9" type="primary">LOC110978938</name>
</gene>
<evidence type="ECO:0000313" key="8">
    <source>
        <dbReference type="Proteomes" id="UP000694845"/>
    </source>
</evidence>
<evidence type="ECO:0000256" key="1">
    <source>
        <dbReference type="ARBA" id="ARBA00004123"/>
    </source>
</evidence>
<dbReference type="KEGG" id="aplc:110978938"/>
<dbReference type="OrthoDB" id="440760at2759"/>
<dbReference type="RefSeq" id="XP_022089985.1">
    <property type="nucleotide sequence ID" value="XM_022234293.1"/>
</dbReference>
<feature type="region of interest" description="Disordered" evidence="7">
    <location>
        <begin position="290"/>
        <end position="390"/>
    </location>
</feature>